<feature type="non-terminal residue" evidence="1">
    <location>
        <position position="1"/>
    </location>
</feature>
<sequence>NTSIITRTWSLTDDCDNTTTLVQTITLEDTTAPTFTVPADVTLECDADLTDVSLTGDVTDEADNCSTSLEATFTDAITDGDCANTSIITRTWSLTDDCDNTTTLVQTITLEDTTAPTFTVPADITLECDADLTDVSLTGDVIDEADNCSTNLEATYNDTIANGDCVNQYVITRVWTAIDDCANATALVQTITIQDTTAPSFTVPADVTLECDTDLTNVSLTGDVTDEADNCSTNLEATFTDAITDGDCANTSIITRTWSLTDDCDNTTILVQTITIQDTTAPTFTVPADVTLECDTDLTNVSLTGDVTDEADNCSTNLEATFTDAITDGDCANTSIIARTWSLTDDCDNTTTLVQTITLEDTTAPTFTVPADITLECDADLTDVSLTGDVIDEADNCSTGIEATYNDTIANGDCVNQYVITRVWTAIDDCANATALVQTITIQDTTAPSFTVPADVTLECDEDVSDISLTGDVTDETDNCSTELEATFIDTVTEGDCPNNSTIIRTWTLVDDCDNTTTLIQTITVADTTAPTLVGDLEEVIDVVCSDIPEVPQLVFEDACSTNITVEFNETSSSDGSVTDYVVIRDWFVSDACGNEAIFTQTINVTVEIEVQAIEGDLCIGDDFDFDLFSLLDGDYDPDGVWSVTYGNATIDGSYFNPTSLLDNNGDFTDDQLTDYEFTYTYEGTCPGEVTVTITLNDECVVFPCGEDDLIISKAVTTNFDGINEFFTITGTEDCGFVYELQIFNRWGAKIYENFNYENDWNGTSSNASIGNSGFVPTGTYYYVLNIKNSGLRPITGPIYVSTK</sequence>
<protein>
    <submittedName>
        <fullName evidence="1">Gliding motility-associated C-terminal domain-containing protein</fullName>
    </submittedName>
</protein>
<evidence type="ECO:0000313" key="1">
    <source>
        <dbReference type="EMBL" id="MFD2914355.1"/>
    </source>
</evidence>
<accession>A0ABW5ZMW7</accession>
<evidence type="ECO:0000313" key="2">
    <source>
        <dbReference type="Proteomes" id="UP001597548"/>
    </source>
</evidence>
<keyword evidence="2" id="KW-1185">Reference proteome</keyword>
<dbReference type="EMBL" id="JBHUOS010000001">
    <property type="protein sequence ID" value="MFD2914355.1"/>
    <property type="molecule type" value="Genomic_DNA"/>
</dbReference>
<gene>
    <name evidence="1" type="ORF">ACFS29_01790</name>
</gene>
<proteinExistence type="predicted"/>
<dbReference type="Proteomes" id="UP001597548">
    <property type="component" value="Unassembled WGS sequence"/>
</dbReference>
<organism evidence="1 2">
    <name type="scientific">Psychroserpens luteus</name>
    <dbReference type="NCBI Taxonomy" id="1434066"/>
    <lineage>
        <taxon>Bacteria</taxon>
        <taxon>Pseudomonadati</taxon>
        <taxon>Bacteroidota</taxon>
        <taxon>Flavobacteriia</taxon>
        <taxon>Flavobacteriales</taxon>
        <taxon>Flavobacteriaceae</taxon>
        <taxon>Psychroserpens</taxon>
    </lineage>
</organism>
<reference evidence="2" key="1">
    <citation type="journal article" date="2019" name="Int. J. Syst. Evol. Microbiol.">
        <title>The Global Catalogue of Microorganisms (GCM) 10K type strain sequencing project: providing services to taxonomists for standard genome sequencing and annotation.</title>
        <authorList>
            <consortium name="The Broad Institute Genomics Platform"/>
            <consortium name="The Broad Institute Genome Sequencing Center for Infectious Disease"/>
            <person name="Wu L."/>
            <person name="Ma J."/>
        </authorList>
    </citation>
    <scope>NUCLEOTIDE SEQUENCE [LARGE SCALE GENOMIC DNA]</scope>
    <source>
        <strain evidence="2">KCTC 32514</strain>
    </source>
</reference>
<dbReference type="RefSeq" id="WP_379660168.1">
    <property type="nucleotide sequence ID" value="NZ_JBHUOS010000001.1"/>
</dbReference>
<name>A0ABW5ZMW7_9FLAO</name>
<comment type="caution">
    <text evidence="1">The sequence shown here is derived from an EMBL/GenBank/DDBJ whole genome shotgun (WGS) entry which is preliminary data.</text>
</comment>
<dbReference type="Pfam" id="PF13585">
    <property type="entry name" value="CHU_C"/>
    <property type="match status" value="1"/>
</dbReference>